<feature type="region of interest" description="Disordered" evidence="1">
    <location>
        <begin position="1"/>
        <end position="23"/>
    </location>
</feature>
<proteinExistence type="predicted"/>
<protein>
    <submittedName>
        <fullName evidence="2">Uncharacterized protein</fullName>
    </submittedName>
</protein>
<reference evidence="2" key="1">
    <citation type="journal article" date="2012" name="Nat. Biotechnol.">
        <title>Draft genome sequence of pigeonpea (Cajanus cajan), an orphan legume crop of resource-poor farmers.</title>
        <authorList>
            <person name="Varshney R.K."/>
            <person name="Chen W."/>
            <person name="Li Y."/>
            <person name="Bharti A.K."/>
            <person name="Saxena R.K."/>
            <person name="Schlueter J.A."/>
            <person name="Donoghue M.T."/>
            <person name="Azam S."/>
            <person name="Fan G."/>
            <person name="Whaley A.M."/>
            <person name="Farmer A.D."/>
            <person name="Sheridan J."/>
            <person name="Iwata A."/>
            <person name="Tuteja R."/>
            <person name="Penmetsa R.V."/>
            <person name="Wu W."/>
            <person name="Upadhyaya H.D."/>
            <person name="Yang S.P."/>
            <person name="Shah T."/>
            <person name="Saxena K.B."/>
            <person name="Michael T."/>
            <person name="McCombie W.R."/>
            <person name="Yang B."/>
            <person name="Zhang G."/>
            <person name="Yang H."/>
            <person name="Wang J."/>
            <person name="Spillane C."/>
            <person name="Cook D.R."/>
            <person name="May G.D."/>
            <person name="Xu X."/>
            <person name="Jackson S.A."/>
        </authorList>
    </citation>
    <scope>NUCLEOTIDE SEQUENCE [LARGE SCALE GENOMIC DNA]</scope>
</reference>
<sequence>MVVPTTKTGDSSNVNLPASTLSPSAPEVWCSFSVISNTVSDISNSLSMPLKNPINDAVVVLIMHIL</sequence>
<evidence type="ECO:0000313" key="2">
    <source>
        <dbReference type="EMBL" id="KYP43619.1"/>
    </source>
</evidence>
<accession>A0A151RM40</accession>
<dbReference type="AlphaFoldDB" id="A0A151RM40"/>
<dbReference type="Gramene" id="C.cajan_32976.t">
    <property type="protein sequence ID" value="C.cajan_32976.t.cds1"/>
    <property type="gene ID" value="C.cajan_32976"/>
</dbReference>
<evidence type="ECO:0000256" key="1">
    <source>
        <dbReference type="SAM" id="MobiDB-lite"/>
    </source>
</evidence>
<organism evidence="2 3">
    <name type="scientific">Cajanus cajan</name>
    <name type="common">Pigeon pea</name>
    <name type="synonym">Cajanus indicus</name>
    <dbReference type="NCBI Taxonomy" id="3821"/>
    <lineage>
        <taxon>Eukaryota</taxon>
        <taxon>Viridiplantae</taxon>
        <taxon>Streptophyta</taxon>
        <taxon>Embryophyta</taxon>
        <taxon>Tracheophyta</taxon>
        <taxon>Spermatophyta</taxon>
        <taxon>Magnoliopsida</taxon>
        <taxon>eudicotyledons</taxon>
        <taxon>Gunneridae</taxon>
        <taxon>Pentapetalae</taxon>
        <taxon>rosids</taxon>
        <taxon>fabids</taxon>
        <taxon>Fabales</taxon>
        <taxon>Fabaceae</taxon>
        <taxon>Papilionoideae</taxon>
        <taxon>50 kb inversion clade</taxon>
        <taxon>NPAAA clade</taxon>
        <taxon>indigoferoid/millettioid clade</taxon>
        <taxon>Phaseoleae</taxon>
        <taxon>Cajanus</taxon>
    </lineage>
</organism>
<dbReference type="EMBL" id="KQ483660">
    <property type="protein sequence ID" value="KYP43619.1"/>
    <property type="molecule type" value="Genomic_DNA"/>
</dbReference>
<gene>
    <name evidence="2" type="ORF">KK1_034952</name>
</gene>
<dbReference type="Proteomes" id="UP000075243">
    <property type="component" value="Unassembled WGS sequence"/>
</dbReference>
<keyword evidence="3" id="KW-1185">Reference proteome</keyword>
<name>A0A151RM40_CAJCA</name>
<evidence type="ECO:0000313" key="3">
    <source>
        <dbReference type="Proteomes" id="UP000075243"/>
    </source>
</evidence>